<feature type="transmembrane region" description="Helical" evidence="1">
    <location>
        <begin position="20"/>
        <end position="41"/>
    </location>
</feature>
<name>A0A4R2IWZ9_9PSEU</name>
<accession>A0A4R2IWZ9</accession>
<dbReference type="AlphaFoldDB" id="A0A4R2IWZ9"/>
<keyword evidence="1" id="KW-0472">Membrane</keyword>
<feature type="transmembrane region" description="Helical" evidence="1">
    <location>
        <begin position="47"/>
        <end position="66"/>
    </location>
</feature>
<evidence type="ECO:0000313" key="2">
    <source>
        <dbReference type="EMBL" id="TCO49837.1"/>
    </source>
</evidence>
<keyword evidence="1" id="KW-0812">Transmembrane</keyword>
<dbReference type="EMBL" id="SLWS01000014">
    <property type="protein sequence ID" value="TCO49837.1"/>
    <property type="molecule type" value="Genomic_DNA"/>
</dbReference>
<organism evidence="2 3">
    <name type="scientific">Actinocrispum wychmicini</name>
    <dbReference type="NCBI Taxonomy" id="1213861"/>
    <lineage>
        <taxon>Bacteria</taxon>
        <taxon>Bacillati</taxon>
        <taxon>Actinomycetota</taxon>
        <taxon>Actinomycetes</taxon>
        <taxon>Pseudonocardiales</taxon>
        <taxon>Pseudonocardiaceae</taxon>
        <taxon>Actinocrispum</taxon>
    </lineage>
</organism>
<keyword evidence="3" id="KW-1185">Reference proteome</keyword>
<comment type="caution">
    <text evidence="2">The sequence shown here is derived from an EMBL/GenBank/DDBJ whole genome shotgun (WGS) entry which is preliminary data.</text>
</comment>
<reference evidence="2 3" key="1">
    <citation type="submission" date="2019-03" db="EMBL/GenBank/DDBJ databases">
        <title>Genomic Encyclopedia of Type Strains, Phase IV (KMG-IV): sequencing the most valuable type-strain genomes for metagenomic binning, comparative biology and taxonomic classification.</title>
        <authorList>
            <person name="Goeker M."/>
        </authorList>
    </citation>
    <scope>NUCLEOTIDE SEQUENCE [LARGE SCALE GENOMIC DNA]</scope>
    <source>
        <strain evidence="2 3">DSM 45934</strain>
    </source>
</reference>
<dbReference type="Proteomes" id="UP000295680">
    <property type="component" value="Unassembled WGS sequence"/>
</dbReference>
<evidence type="ECO:0000256" key="1">
    <source>
        <dbReference type="SAM" id="Phobius"/>
    </source>
</evidence>
<gene>
    <name evidence="2" type="ORF">EV192_114207</name>
</gene>
<sequence length="210" mass="22121">MADERLPLDLITRAGAGKRFRMAAIVIVILAAAIGGIVGLIGGRVAGLVGAAAVAVPLLLFSWSQARRRLWLDSRKLVMRAFGRRSVDLAKADRLELVVTNVRAVRTVSLLVADTPKGRAINLAVASYSAAGGTELGILALRRLADALAASENTGALVFSELLVAQLRAEAREEGLAGRPLYQLAYAAPDGKLAVRLKAEAVTKFVASLE</sequence>
<dbReference type="OrthoDB" id="4545264at2"/>
<dbReference type="RefSeq" id="WP_132125066.1">
    <property type="nucleotide sequence ID" value="NZ_SLWS01000014.1"/>
</dbReference>
<evidence type="ECO:0000313" key="3">
    <source>
        <dbReference type="Proteomes" id="UP000295680"/>
    </source>
</evidence>
<proteinExistence type="predicted"/>
<keyword evidence="1" id="KW-1133">Transmembrane helix</keyword>
<protein>
    <submittedName>
        <fullName evidence="2">Uncharacterized protein</fullName>
    </submittedName>
</protein>